<dbReference type="PROSITE" id="PS00507">
    <property type="entry name" value="NI_HGENASE_L_1"/>
    <property type="match status" value="1"/>
</dbReference>
<keyword evidence="2" id="KW-0533">Nickel</keyword>
<feature type="binding site" evidence="2">
    <location>
        <position position="45"/>
    </location>
    <ligand>
        <name>Mg(2+)</name>
        <dbReference type="ChEBI" id="CHEBI:18420"/>
    </ligand>
</feature>
<dbReference type="InterPro" id="IPR052197">
    <property type="entry name" value="ComplexI_49kDa-like"/>
</dbReference>
<dbReference type="InterPro" id="IPR001135">
    <property type="entry name" value="NADH_Q_OxRdtase_suD"/>
</dbReference>
<dbReference type="AlphaFoldDB" id="G7QA89"/>
<evidence type="ECO:0000259" key="3">
    <source>
        <dbReference type="Pfam" id="PF00346"/>
    </source>
</evidence>
<dbReference type="GO" id="GO:0016651">
    <property type="term" value="F:oxidoreductase activity, acting on NAD(P)H"/>
    <property type="evidence" value="ECO:0007669"/>
    <property type="project" value="InterPro"/>
</dbReference>
<dbReference type="InterPro" id="IPR029014">
    <property type="entry name" value="NiFe-Hase_large"/>
</dbReference>
<dbReference type="Pfam" id="PF00374">
    <property type="entry name" value="NiFeSe_Hases"/>
    <property type="match status" value="1"/>
</dbReference>
<dbReference type="RefSeq" id="WP_009181618.1">
    <property type="nucleotide sequence ID" value="NZ_CM001368.1"/>
</dbReference>
<feature type="binding site" evidence="2">
    <location>
        <position position="370"/>
    </location>
    <ligand>
        <name>Mg(2+)</name>
        <dbReference type="ChEBI" id="CHEBI:18420"/>
    </ligand>
</feature>
<dbReference type="OrthoDB" id="9801496at2"/>
<dbReference type="SUPFAM" id="SSF56762">
    <property type="entry name" value="HydB/Nqo4-like"/>
    <property type="match status" value="1"/>
</dbReference>
<dbReference type="InterPro" id="IPR018194">
    <property type="entry name" value="Ni-dep_hyd_lsu_Ni_BS"/>
</dbReference>
<accession>G7QA89</accession>
<dbReference type="GO" id="GO:0016151">
    <property type="term" value="F:nickel cation binding"/>
    <property type="evidence" value="ECO:0007669"/>
    <property type="project" value="InterPro"/>
</dbReference>
<evidence type="ECO:0000313" key="4">
    <source>
        <dbReference type="EMBL" id="EHJ48240.1"/>
    </source>
</evidence>
<evidence type="ECO:0000313" key="5">
    <source>
        <dbReference type="Proteomes" id="UP000004662"/>
    </source>
</evidence>
<dbReference type="eggNOG" id="COG3261">
    <property type="taxonomic scope" value="Bacteria"/>
</dbReference>
<keyword evidence="2" id="KW-0408">Iron</keyword>
<dbReference type="PANTHER" id="PTHR43485">
    <property type="entry name" value="HYDROGENASE-4 COMPONENT G"/>
    <property type="match status" value="1"/>
</dbReference>
<evidence type="ECO:0000256" key="1">
    <source>
        <dbReference type="ARBA" id="ARBA00023002"/>
    </source>
</evidence>
<dbReference type="GO" id="GO:0051287">
    <property type="term" value="F:NAD binding"/>
    <property type="evidence" value="ECO:0007669"/>
    <property type="project" value="InterPro"/>
</dbReference>
<feature type="binding site" evidence="2">
    <location>
        <position position="403"/>
    </location>
    <ligand>
        <name>Ni(2+)</name>
        <dbReference type="ChEBI" id="CHEBI:49786"/>
    </ligand>
</feature>
<proteinExistence type="predicted"/>
<reference evidence="5" key="1">
    <citation type="journal article" date="2015" name="Genome Announc.">
        <title>High-Quality Draft Genome Sequence of Desulfovibrio carbinoliphilus FW-101-2B, an Organic Acid-Oxidizing Sulfate-Reducing Bacterium Isolated from Uranium(VI)-Contaminated Groundwater.</title>
        <authorList>
            <person name="Ramsay B.D."/>
            <person name="Hwang C."/>
            <person name="Woo H.L."/>
            <person name="Carroll S.L."/>
            <person name="Lucas S."/>
            <person name="Han J."/>
            <person name="Lapidus A.L."/>
            <person name="Cheng J.F."/>
            <person name="Goodwin L.A."/>
            <person name="Pitluck S."/>
            <person name="Peters L."/>
            <person name="Chertkov O."/>
            <person name="Held B."/>
            <person name="Detter J.C."/>
            <person name="Han C.S."/>
            <person name="Tapia R."/>
            <person name="Land M.L."/>
            <person name="Hauser L.J."/>
            <person name="Kyrpides N.C."/>
            <person name="Ivanova N.N."/>
            <person name="Mikhailova N."/>
            <person name="Pagani I."/>
            <person name="Woyke T."/>
            <person name="Arkin A.P."/>
            <person name="Dehal P."/>
            <person name="Chivian D."/>
            <person name="Criddle C.S."/>
            <person name="Wu W."/>
            <person name="Chakraborty R."/>
            <person name="Hazen T.C."/>
            <person name="Fields M.W."/>
        </authorList>
    </citation>
    <scope>NUCLEOTIDE SEQUENCE [LARGE SCALE GENOMIC DNA]</scope>
    <source>
        <strain evidence="5">FW-101-2B</strain>
    </source>
</reference>
<name>G7QA89_9BACT</name>
<dbReference type="STRING" id="694327.DFW101_2235"/>
<dbReference type="GO" id="GO:0008901">
    <property type="term" value="F:ferredoxin hydrogenase activity"/>
    <property type="evidence" value="ECO:0007669"/>
    <property type="project" value="InterPro"/>
</dbReference>
<dbReference type="InterPro" id="IPR001501">
    <property type="entry name" value="Ni-dep_hyd_lsu"/>
</dbReference>
<sequence>MARTILPFGPQHPVLPEPLHLKLTIENETVIEALPTLGYVHRGLERLCEIRDFNQMIQIVERVCGICSCLHALCYCEGVEQIMGVEVPRRAKYLRTIWGELHRMHSHLLWLGLFADAFGFESLFMQFWRVRERIMDIMEATCGNRVVVSVNVIGGVRRDLSPEQCLWIEQQLALSEKEIKQLQTTILNDYTVKKRTVGIGVLSKEKAYQLGAVGPMLRGSGWAQDARQTGYAAFDELGFEPVVEYGGDSYARCAVRFRETLQSIDIVRLAIARMPAGETSVNVEGAMEDDTPRPVVAGERRDIMQAYNRDKHHKITAAPPPNLDLPTGLVAAKVKGKPDGEAVTRVEQPRGELMYYIKGNGSKNMERVRIRTPTFANIPPLLAILPGCELADVPVIVLSIDPCISCTER</sequence>
<feature type="binding site" evidence="2">
    <location>
        <position position="67"/>
    </location>
    <ligand>
        <name>Fe cation</name>
        <dbReference type="ChEBI" id="CHEBI:24875"/>
    </ligand>
</feature>
<feature type="binding site" evidence="2">
    <location>
        <position position="406"/>
    </location>
    <ligand>
        <name>Fe cation</name>
        <dbReference type="ChEBI" id="CHEBI:24875"/>
    </ligand>
</feature>
<keyword evidence="2" id="KW-0460">Magnesium</keyword>
<comment type="cofactor">
    <cofactor evidence="2">
        <name>Fe cation</name>
        <dbReference type="ChEBI" id="CHEBI:24875"/>
    </cofactor>
</comment>
<comment type="cofactor">
    <cofactor evidence="2">
        <name>Ni(2+)</name>
        <dbReference type="ChEBI" id="CHEBI:49786"/>
    </cofactor>
</comment>
<keyword evidence="5" id="KW-1185">Reference proteome</keyword>
<feature type="binding site" evidence="2">
    <location>
        <position position="67"/>
    </location>
    <ligand>
        <name>Ni(2+)</name>
        <dbReference type="ChEBI" id="CHEBI:49786"/>
    </ligand>
</feature>
<organism evidence="4 5">
    <name type="scientific">Solidesulfovibrio carbinoliphilus subsp. oakridgensis</name>
    <dbReference type="NCBI Taxonomy" id="694327"/>
    <lineage>
        <taxon>Bacteria</taxon>
        <taxon>Pseudomonadati</taxon>
        <taxon>Thermodesulfobacteriota</taxon>
        <taxon>Desulfovibrionia</taxon>
        <taxon>Desulfovibrionales</taxon>
        <taxon>Desulfovibrionaceae</taxon>
        <taxon>Solidesulfovibrio</taxon>
    </lineage>
</organism>
<dbReference type="Pfam" id="PF00346">
    <property type="entry name" value="Complex1_49kDa"/>
    <property type="match status" value="1"/>
</dbReference>
<dbReference type="PANTHER" id="PTHR43485:SF1">
    <property type="entry name" value="FORMATE HYDROGENLYASE SUBUNIT 5-RELATED"/>
    <property type="match status" value="1"/>
</dbReference>
<feature type="domain" description="NADH-quinone oxidoreductase subunit D" evidence="3">
    <location>
        <begin position="119"/>
        <end position="409"/>
    </location>
</feature>
<protein>
    <submittedName>
        <fullName evidence="4">NADH dehydrogenase (Quinone)</fullName>
        <ecNumber evidence="4">1.6.99.5</ecNumber>
    </submittedName>
</protein>
<keyword evidence="2" id="KW-0479">Metal-binding</keyword>
<dbReference type="Proteomes" id="UP000004662">
    <property type="component" value="Chromosome"/>
</dbReference>
<dbReference type="EC" id="1.6.99.5" evidence="4"/>
<dbReference type="HOGENOM" id="CLU_015134_1_2_7"/>
<evidence type="ECO:0000256" key="2">
    <source>
        <dbReference type="PIRSR" id="PIRSR601501-1"/>
    </source>
</evidence>
<feature type="binding site" evidence="2">
    <location>
        <position position="64"/>
    </location>
    <ligand>
        <name>Ni(2+)</name>
        <dbReference type="ChEBI" id="CHEBI:49786"/>
    </ligand>
</feature>
<gene>
    <name evidence="4" type="ORF">DFW101_2235</name>
</gene>
<dbReference type="Gene3D" id="1.10.645.10">
    <property type="entry name" value="Cytochrome-c3 Hydrogenase, chain B"/>
    <property type="match status" value="1"/>
</dbReference>
<dbReference type="GO" id="GO:0048038">
    <property type="term" value="F:quinone binding"/>
    <property type="evidence" value="ECO:0007669"/>
    <property type="project" value="InterPro"/>
</dbReference>
<dbReference type="EMBL" id="CM001368">
    <property type="protein sequence ID" value="EHJ48240.1"/>
    <property type="molecule type" value="Genomic_DNA"/>
</dbReference>
<keyword evidence="1 4" id="KW-0560">Oxidoreductase</keyword>